<name>A0A2Z4AIQ7_9BACT</name>
<dbReference type="EMBL" id="CP029803">
    <property type="protein sequence ID" value="AWT60007.1"/>
    <property type="molecule type" value="Genomic_DNA"/>
</dbReference>
<reference evidence="1 2" key="1">
    <citation type="submission" date="2018-06" db="EMBL/GenBank/DDBJ databases">
        <title>Draft Genome Sequence of a Novel Marine Bacterium Related to the Verrucomicrobia.</title>
        <authorList>
            <person name="Vosseberg J."/>
            <person name="Martijn J."/>
            <person name="Ettema T.J.G."/>
        </authorList>
    </citation>
    <scope>NUCLEOTIDE SEQUENCE [LARGE SCALE GENOMIC DNA]</scope>
    <source>
        <strain evidence="1">TARA_B100001123</strain>
    </source>
</reference>
<accession>A0A2Z4AIQ7</accession>
<protein>
    <submittedName>
        <fullName evidence="1">Uncharacterized protein</fullName>
    </submittedName>
</protein>
<evidence type="ECO:0000313" key="2">
    <source>
        <dbReference type="Proteomes" id="UP000247465"/>
    </source>
</evidence>
<dbReference type="KEGG" id="mtar:DF168_01206"/>
<organism evidence="1 2">
    <name type="scientific">Candidatus Moanibacter tarae</name>
    <dbReference type="NCBI Taxonomy" id="2200854"/>
    <lineage>
        <taxon>Bacteria</taxon>
        <taxon>Pseudomonadati</taxon>
        <taxon>Verrucomicrobiota</taxon>
        <taxon>Opitutia</taxon>
        <taxon>Puniceicoccales</taxon>
        <taxon>Puniceicoccales incertae sedis</taxon>
        <taxon>Candidatus Moanibacter</taxon>
    </lineage>
</organism>
<proteinExistence type="predicted"/>
<dbReference type="GO" id="GO:0005975">
    <property type="term" value="P:carbohydrate metabolic process"/>
    <property type="evidence" value="ECO:0007669"/>
    <property type="project" value="InterPro"/>
</dbReference>
<dbReference type="Pfam" id="PF26099">
    <property type="entry name" value="DUF8034"/>
    <property type="match status" value="1"/>
</dbReference>
<evidence type="ECO:0000313" key="1">
    <source>
        <dbReference type="EMBL" id="AWT60007.1"/>
    </source>
</evidence>
<dbReference type="SUPFAM" id="SSF48208">
    <property type="entry name" value="Six-hairpin glycosidases"/>
    <property type="match status" value="1"/>
</dbReference>
<dbReference type="AlphaFoldDB" id="A0A2Z4AIQ7"/>
<gene>
    <name evidence="1" type="ORF">DF168_01206</name>
</gene>
<dbReference type="InterPro" id="IPR058347">
    <property type="entry name" value="DUF8034"/>
</dbReference>
<dbReference type="InterPro" id="IPR008928">
    <property type="entry name" value="6-hairpin_glycosidase_sf"/>
</dbReference>
<sequence length="621" mass="71061">MNKLNNLTATKRTSPPTWAVLERQLIDAIDQTASIYIDKYTRSDGSLNWIKEYPGDGVWVDDLYEAFFNWPLYYSLGGSEYIGKKAVDQWNAVTRQVTDDYGRIADDFVCNDDWFHNAENYVYFYALGLSDPSNAKMMERARRFSGFYLAENKDIPNYDPIHHIIRSPFSGSLGPLSHARWNDVRYNIEHGHTTLLPNFEIPSEWTKHPGSWNRKNSGKKFWWEDPKKREQIHALFDKIVMEGDVPVNLSVVGLVAHTFTLTGEEKYRRWIVDYVGAWMDRIEQNGGIIPDNVGLNGRIGENREGQWWGGFYGWMGKYSHQMMFSAMTVASTCAHLVTGDKSYLDLARSQLDLLLEKAVEKEGQLLVPHRHNEKGWTDFGPMGHQPPIHLWFASQEERDWQRLEMMYQGVEEQWNTVGSNDLRSCDDRAWIRYLAGDCPQFPEAILQGNYREMMRRMDLISNDEKDLTDPAQSDVHHWLNRNPIHTEALQVLTTGAPQTIYWGGIARGRVRYFDTEKTRPGLPQDVAALVSSIQPDSINLTLVNLSPCKNRELTVQAGTFGEHRFTTATPEDNGNPILIDANHFNVSLSPGCEISLSIGMKLHNNTPSCTLPWHKSGIPSP</sequence>
<dbReference type="Proteomes" id="UP000247465">
    <property type="component" value="Chromosome"/>
</dbReference>